<protein>
    <submittedName>
        <fullName evidence="3">Trypsin-like serine protease</fullName>
    </submittedName>
</protein>
<evidence type="ECO:0000313" key="4">
    <source>
        <dbReference type="Proteomes" id="UP000305654"/>
    </source>
</evidence>
<name>A0A5R9JAB7_9PROT</name>
<evidence type="ECO:0000313" key="3">
    <source>
        <dbReference type="EMBL" id="TLU73753.1"/>
    </source>
</evidence>
<keyword evidence="1" id="KW-0732">Signal</keyword>
<sequence length="292" mass="30592">MARSCRSVPLMRCPGRSEYGMIRLPRIFLLAAAFAPWPLSAARPQVPAPPRHGEATLPGAATLHEATVLPGEGSQRPHEVSLQVPPWQGLLRVQTQLGARCTGFLIAPDIAVTAAHCLYSDATGRLLQPASVHVLLRYRMGDYAAHAQARRFVLPPGADRGRPVPEALDRALLLLDHPIAPVAETLRIAHALPASGTPLAMAGYGADRDEVAASGAPCRLLGIRRIGPGQVLDHDCAGTRGTSGAPLLARDAAGRWVVIGVQIEARIGSVGGRAAALVAAPAATPSDTISDR</sequence>
<keyword evidence="3" id="KW-0645">Protease</keyword>
<dbReference type="InterPro" id="IPR009003">
    <property type="entry name" value="Peptidase_S1_PA"/>
</dbReference>
<gene>
    <name evidence="3" type="ORF">FE263_00505</name>
</gene>
<dbReference type="OrthoDB" id="267336at2"/>
<accession>A0A5R9JAB7</accession>
<keyword evidence="4" id="KW-1185">Reference proteome</keyword>
<dbReference type="SUPFAM" id="SSF50494">
    <property type="entry name" value="Trypsin-like serine proteases"/>
    <property type="match status" value="1"/>
</dbReference>
<evidence type="ECO:0000259" key="2">
    <source>
        <dbReference type="PROSITE" id="PS50240"/>
    </source>
</evidence>
<dbReference type="PROSITE" id="PS00134">
    <property type="entry name" value="TRYPSIN_HIS"/>
    <property type="match status" value="1"/>
</dbReference>
<dbReference type="PROSITE" id="PS50240">
    <property type="entry name" value="TRYPSIN_DOM"/>
    <property type="match status" value="1"/>
</dbReference>
<comment type="caution">
    <text evidence="3">The sequence shown here is derived from an EMBL/GenBank/DDBJ whole genome shotgun (WGS) entry which is preliminary data.</text>
</comment>
<organism evidence="3 4">
    <name type="scientific">Lichenicoccus roseus</name>
    <dbReference type="NCBI Taxonomy" id="2683649"/>
    <lineage>
        <taxon>Bacteria</taxon>
        <taxon>Pseudomonadati</taxon>
        <taxon>Pseudomonadota</taxon>
        <taxon>Alphaproteobacteria</taxon>
        <taxon>Acetobacterales</taxon>
        <taxon>Acetobacteraceae</taxon>
        <taxon>Lichenicoccus</taxon>
    </lineage>
</organism>
<feature type="domain" description="Peptidase S1" evidence="2">
    <location>
        <begin position="68"/>
        <end position="261"/>
    </location>
</feature>
<dbReference type="InterPro" id="IPR043504">
    <property type="entry name" value="Peptidase_S1_PA_chymotrypsin"/>
</dbReference>
<proteinExistence type="predicted"/>
<dbReference type="PANTHER" id="PTHR15462:SF8">
    <property type="entry name" value="SERINE PROTEASE"/>
    <property type="match status" value="1"/>
</dbReference>
<dbReference type="AlphaFoldDB" id="A0A5R9JAB7"/>
<dbReference type="Pfam" id="PF13365">
    <property type="entry name" value="Trypsin_2"/>
    <property type="match status" value="1"/>
</dbReference>
<evidence type="ECO:0000256" key="1">
    <source>
        <dbReference type="ARBA" id="ARBA00022729"/>
    </source>
</evidence>
<dbReference type="InterPro" id="IPR050966">
    <property type="entry name" value="Glutamyl_endopeptidase"/>
</dbReference>
<dbReference type="InterPro" id="IPR018114">
    <property type="entry name" value="TRYPSIN_HIS"/>
</dbReference>
<dbReference type="InterPro" id="IPR001254">
    <property type="entry name" value="Trypsin_dom"/>
</dbReference>
<keyword evidence="3" id="KW-0378">Hydrolase</keyword>
<dbReference type="GO" id="GO:0004252">
    <property type="term" value="F:serine-type endopeptidase activity"/>
    <property type="evidence" value="ECO:0007669"/>
    <property type="project" value="InterPro"/>
</dbReference>
<dbReference type="Gene3D" id="2.40.10.10">
    <property type="entry name" value="Trypsin-like serine proteases"/>
    <property type="match status" value="2"/>
</dbReference>
<dbReference type="PANTHER" id="PTHR15462">
    <property type="entry name" value="SERINE PROTEASE"/>
    <property type="match status" value="1"/>
</dbReference>
<dbReference type="Proteomes" id="UP000305654">
    <property type="component" value="Unassembled WGS sequence"/>
</dbReference>
<reference evidence="3 4" key="1">
    <citation type="submission" date="2019-05" db="EMBL/GenBank/DDBJ databases">
        <authorList>
            <person name="Pankratov T."/>
            <person name="Grouzdev D."/>
        </authorList>
    </citation>
    <scope>NUCLEOTIDE SEQUENCE [LARGE SCALE GENOMIC DNA]</scope>
    <source>
        <strain evidence="3 4">KEBCLARHB70R</strain>
    </source>
</reference>
<dbReference type="EMBL" id="VCDI01000001">
    <property type="protein sequence ID" value="TLU73753.1"/>
    <property type="molecule type" value="Genomic_DNA"/>
</dbReference>
<dbReference type="GO" id="GO:0006508">
    <property type="term" value="P:proteolysis"/>
    <property type="evidence" value="ECO:0007669"/>
    <property type="project" value="UniProtKB-KW"/>
</dbReference>